<evidence type="ECO:0000313" key="2">
    <source>
        <dbReference type="Proteomes" id="UP000236214"/>
    </source>
</evidence>
<sequence length="206" mass="22782">MDIIVENNRDLNGETLQSMAPVSLMMAIFLLAYTIWFGFAWGLVGWILFTVSLFISTILFVKSIQNIKHSKLFEVHETESGKRIGKAMGILSGVSYGILWLSVILLVIVDWYALIMPVVTLIIGLHFIPQAKIMNRTLDYFVAPIPITTALISIILVINSDLSWQSAFAIASIGGAIATIIYGFHILSTYHQLTSHNAANKNGKTP</sequence>
<reference evidence="1 2" key="1">
    <citation type="submission" date="2016-05" db="EMBL/GenBank/DDBJ databases">
        <title>Whole genome sequencing of Tetragenococcus halophilus subsp. halophilus NISL 7118.</title>
        <authorList>
            <person name="Shiwa Y."/>
            <person name="Nishimura I."/>
            <person name="Yoshikawa H."/>
            <person name="Koyama Y."/>
            <person name="Oguma T."/>
        </authorList>
    </citation>
    <scope>NUCLEOTIDE SEQUENCE [LARGE SCALE GENOMIC DNA]</scope>
    <source>
        <strain evidence="1 2">NISL 7118</strain>
    </source>
</reference>
<proteinExistence type="predicted"/>
<gene>
    <name evidence="1" type="ORF">TEHN7118_1380</name>
</gene>
<accession>A0A2H6C133</accession>
<protein>
    <submittedName>
        <fullName evidence="1">Uncharacterized protein</fullName>
    </submittedName>
</protein>
<keyword evidence="2" id="KW-1185">Reference proteome</keyword>
<dbReference type="Proteomes" id="UP000236214">
    <property type="component" value="Unassembled WGS sequence"/>
</dbReference>
<dbReference type="AlphaFoldDB" id="A0A2H6C133"/>
<evidence type="ECO:0000313" key="1">
    <source>
        <dbReference type="EMBL" id="GBD68574.1"/>
    </source>
</evidence>
<comment type="caution">
    <text evidence="1">The sequence shown here is derived from an EMBL/GenBank/DDBJ whole genome shotgun (WGS) entry which is preliminary data.</text>
</comment>
<dbReference type="EMBL" id="BDEC01000057">
    <property type="protein sequence ID" value="GBD68574.1"/>
    <property type="molecule type" value="Genomic_DNA"/>
</dbReference>
<organism evidence="1 2">
    <name type="scientific">Tetragenococcus halophilus subsp. halophilus</name>
    <dbReference type="NCBI Taxonomy" id="1513897"/>
    <lineage>
        <taxon>Bacteria</taxon>
        <taxon>Bacillati</taxon>
        <taxon>Bacillota</taxon>
        <taxon>Bacilli</taxon>
        <taxon>Lactobacillales</taxon>
        <taxon>Enterococcaceae</taxon>
        <taxon>Tetragenococcus</taxon>
    </lineage>
</organism>
<name>A0A2H6C133_TETHA</name>